<evidence type="ECO:0000256" key="3">
    <source>
        <dbReference type="SAM" id="MobiDB-lite"/>
    </source>
</evidence>
<feature type="compositionally biased region" description="Gly residues" evidence="3">
    <location>
        <begin position="1"/>
        <end position="31"/>
    </location>
</feature>
<reference evidence="6 7" key="1">
    <citation type="journal article" date="2019" name="Int. J. Syst. Evol. Microbiol.">
        <title>The Global Catalogue of Microorganisms (GCM) 10K type strain sequencing project: providing services to taxonomists for standard genome sequencing and annotation.</title>
        <authorList>
            <consortium name="The Broad Institute Genomics Platform"/>
            <consortium name="The Broad Institute Genome Sequencing Center for Infectious Disease"/>
            <person name="Wu L."/>
            <person name="Ma J."/>
        </authorList>
    </citation>
    <scope>NUCLEOTIDE SEQUENCE [LARGE SCALE GENOMIC DNA]</scope>
    <source>
        <strain evidence="6 7">JCM 13002</strain>
    </source>
</reference>
<proteinExistence type="predicted"/>
<keyword evidence="4" id="KW-0812">Transmembrane</keyword>
<dbReference type="PANTHER" id="PTHR46943">
    <property type="entry name" value="PENTRAXIN-RELATED PROTEIN PTX3"/>
    <property type="match status" value="1"/>
</dbReference>
<accession>A0ABN1TIG3</accession>
<dbReference type="RefSeq" id="WP_344624590.1">
    <property type="nucleotide sequence ID" value="NZ_BAAALD010000031.1"/>
</dbReference>
<dbReference type="Proteomes" id="UP001499987">
    <property type="component" value="Unassembled WGS sequence"/>
</dbReference>
<keyword evidence="1" id="KW-0732">Signal</keyword>
<keyword evidence="4" id="KW-0472">Membrane</keyword>
<keyword evidence="2" id="KW-1015">Disulfide bond</keyword>
<feature type="region of interest" description="Disordered" evidence="3">
    <location>
        <begin position="94"/>
        <end position="136"/>
    </location>
</feature>
<evidence type="ECO:0000313" key="7">
    <source>
        <dbReference type="Proteomes" id="UP001499987"/>
    </source>
</evidence>
<dbReference type="InterPro" id="IPR042837">
    <property type="entry name" value="PTX3"/>
</dbReference>
<feature type="transmembrane region" description="Helical" evidence="4">
    <location>
        <begin position="69"/>
        <end position="92"/>
    </location>
</feature>
<dbReference type="InterPro" id="IPR006558">
    <property type="entry name" value="LamG-like"/>
</dbReference>
<name>A0ABN1TIG3_9ACTN</name>
<evidence type="ECO:0000313" key="6">
    <source>
        <dbReference type="EMBL" id="GAA1088693.1"/>
    </source>
</evidence>
<comment type="caution">
    <text evidence="6">The sequence shown here is derived from an EMBL/GenBank/DDBJ whole genome shotgun (WGS) entry which is preliminary data.</text>
</comment>
<dbReference type="SUPFAM" id="SSF49899">
    <property type="entry name" value="Concanavalin A-like lectins/glucanases"/>
    <property type="match status" value="1"/>
</dbReference>
<dbReference type="InterPro" id="IPR013320">
    <property type="entry name" value="ConA-like_dom_sf"/>
</dbReference>
<dbReference type="SMART" id="SM00560">
    <property type="entry name" value="LamGL"/>
    <property type="match status" value="1"/>
</dbReference>
<dbReference type="PANTHER" id="PTHR46943:SF1">
    <property type="entry name" value="PENTRAXIN-RELATED PROTEIN PTX3"/>
    <property type="match status" value="1"/>
</dbReference>
<dbReference type="Pfam" id="PF13385">
    <property type="entry name" value="Laminin_G_3"/>
    <property type="match status" value="1"/>
</dbReference>
<feature type="region of interest" description="Disordered" evidence="3">
    <location>
        <begin position="1"/>
        <end position="51"/>
    </location>
</feature>
<dbReference type="EMBL" id="BAAALD010000031">
    <property type="protein sequence ID" value="GAA1088693.1"/>
    <property type="molecule type" value="Genomic_DNA"/>
</dbReference>
<dbReference type="Gene3D" id="2.60.120.200">
    <property type="match status" value="1"/>
</dbReference>
<feature type="domain" description="LamG-like jellyroll fold" evidence="5">
    <location>
        <begin position="206"/>
        <end position="348"/>
    </location>
</feature>
<evidence type="ECO:0000256" key="2">
    <source>
        <dbReference type="ARBA" id="ARBA00023157"/>
    </source>
</evidence>
<sequence length="372" mass="37189">MSDGGGTAHIGGGIPGGGPDGTGPAGAGPAGVGRPAYLPPVGIAPPGSPTPDWAALAESNERRQRRRRLLMTGGAVAGVLAVAGVVATALLLRQDGPDGPRTAEPTAPATVAVDGPPSAVPSASAAPSAPPSASASAVSSASASAGSTAPAPVPTRLDDVRGARPAALAPGAVLGTAPGHTGPALLLHGSADGWAQTSAAVVDTSKSFTVSAVVRNDAATGARAVVTQGSGSYYSFYLGRDYWGSHDQWVFKVQTAAGGDDGTSRQAFSTGQATTGQWVMLTGVYDAGSRQIRLYVNGAPAQTTSVSGIWQAGGPLQIGRTRWKNTWTDPWDGALTNVQVWSQALPAERVTQLWRSGGRAAGTQPAAGWLLP</sequence>
<gene>
    <name evidence="6" type="ORF">GCM10009663_35430</name>
</gene>
<evidence type="ECO:0000256" key="1">
    <source>
        <dbReference type="ARBA" id="ARBA00022729"/>
    </source>
</evidence>
<organism evidence="6 7">
    <name type="scientific">Kitasatospora arboriphila</name>
    <dbReference type="NCBI Taxonomy" id="258052"/>
    <lineage>
        <taxon>Bacteria</taxon>
        <taxon>Bacillati</taxon>
        <taxon>Actinomycetota</taxon>
        <taxon>Actinomycetes</taxon>
        <taxon>Kitasatosporales</taxon>
        <taxon>Streptomycetaceae</taxon>
        <taxon>Kitasatospora</taxon>
    </lineage>
</organism>
<protein>
    <recommendedName>
        <fullName evidence="5">LamG-like jellyroll fold domain-containing protein</fullName>
    </recommendedName>
</protein>
<evidence type="ECO:0000256" key="4">
    <source>
        <dbReference type="SAM" id="Phobius"/>
    </source>
</evidence>
<keyword evidence="4" id="KW-1133">Transmembrane helix</keyword>
<feature type="compositionally biased region" description="Low complexity" evidence="3">
    <location>
        <begin position="100"/>
        <end position="136"/>
    </location>
</feature>
<keyword evidence="7" id="KW-1185">Reference proteome</keyword>
<evidence type="ECO:0000259" key="5">
    <source>
        <dbReference type="SMART" id="SM00560"/>
    </source>
</evidence>